<accession>A0A3N1DBD1</accession>
<proteinExistence type="predicted"/>
<evidence type="ECO:0000313" key="2">
    <source>
        <dbReference type="EMBL" id="ROO90809.1"/>
    </source>
</evidence>
<name>A0A3N1DBD1_9ACTN</name>
<dbReference type="InterPro" id="IPR015943">
    <property type="entry name" value="WD40/YVTN_repeat-like_dom_sf"/>
</dbReference>
<keyword evidence="3" id="KW-1185">Reference proteome</keyword>
<gene>
    <name evidence="2" type="ORF">EDD29_8548</name>
</gene>
<dbReference type="RefSeq" id="WP_123669711.1">
    <property type="nucleotide sequence ID" value="NZ_RJKE01000001.1"/>
</dbReference>
<dbReference type="SUPFAM" id="SSF50969">
    <property type="entry name" value="YVTN repeat-like/Quinoprotein amine dehydrogenase"/>
    <property type="match status" value="1"/>
</dbReference>
<dbReference type="OrthoDB" id="3372012at2"/>
<organism evidence="2 3">
    <name type="scientific">Actinocorallia herbida</name>
    <dbReference type="NCBI Taxonomy" id="58109"/>
    <lineage>
        <taxon>Bacteria</taxon>
        <taxon>Bacillati</taxon>
        <taxon>Actinomycetota</taxon>
        <taxon>Actinomycetes</taxon>
        <taxon>Streptosporangiales</taxon>
        <taxon>Thermomonosporaceae</taxon>
        <taxon>Actinocorallia</taxon>
    </lineage>
</organism>
<sequence>MRLTLLQRRIVASAAALGACLTLTAFSLRTERVGLEFATGTAWLRSRAIGKIMLADGMSGEVSGSVPLDGLLSPEMFQAADPLLVWQDTTPELRRVDARRMTGETAATLPAPPARLVGTTDGAYAFREGGSPSFVPREEPTEAREVDGFTGPADDAVVDDWGVLWALSLDEGRAVPFHAGTAEEPVRVGAVRGTVDLIVHDGEAALFVPASGEIRGLRDGTVTRLPATGAGLLPVENTSGTRVPVLQPPRTLLVPGKAGPGVRRVELGGAGTVAARAFQLGSAVYVPDLPAGRLLVYDLVTGAEEDPIQIDDRTIASAGFEMFGKDGMLWVNEIDGPNALVIRENGHRLIRKYDEKAEKPPFPGTASLEANAPTSRPSAPPAQLDPSAAPSTGPPSPNSSPTPPQTSEPGPSGPVEEAPTEEPEPVPTGVADGPPTSLDGPEGSAGLLYSPDGRALAVSGGHEVMVYEMPAKRLRGRLRGVGGAMAFSQDSRTFAAVSADDGKSVLLYDVQTLERTGHPPLEGAWMFAEVPYPITFDLLSFADEGRTLIGGGGPYANSRDAQRVISWDLAEPGEYTRLGMLGLLAVKEPSPDGTRLLWTGYGEARVLWISGDIGGLPEEKFEDAHRATWTGDGEAVVTLGEKITVRSLATGAMIRSIDYTPQEINHGDGGIYTAIAANRDGSVVALSGKDGTLTFWDTVTGQRRGDPLDDLDAGSSLRFSPDDETVAVSGGDGNVWIVEVPGR</sequence>
<feature type="compositionally biased region" description="Pro residues" evidence="1">
    <location>
        <begin position="392"/>
        <end position="406"/>
    </location>
</feature>
<evidence type="ECO:0000313" key="3">
    <source>
        <dbReference type="Proteomes" id="UP000272400"/>
    </source>
</evidence>
<protein>
    <submittedName>
        <fullName evidence="2">Uncharacterized protein</fullName>
    </submittedName>
</protein>
<comment type="caution">
    <text evidence="2">The sequence shown here is derived from an EMBL/GenBank/DDBJ whole genome shotgun (WGS) entry which is preliminary data.</text>
</comment>
<feature type="region of interest" description="Disordered" evidence="1">
    <location>
        <begin position="355"/>
        <end position="449"/>
    </location>
</feature>
<dbReference type="InterPro" id="IPR011044">
    <property type="entry name" value="Quino_amine_DH_bsu"/>
</dbReference>
<dbReference type="Proteomes" id="UP000272400">
    <property type="component" value="Unassembled WGS sequence"/>
</dbReference>
<dbReference type="SUPFAM" id="SSF82171">
    <property type="entry name" value="DPP6 N-terminal domain-like"/>
    <property type="match status" value="1"/>
</dbReference>
<dbReference type="Gene3D" id="2.130.10.10">
    <property type="entry name" value="YVTN repeat-like/Quinoprotein amine dehydrogenase"/>
    <property type="match status" value="2"/>
</dbReference>
<feature type="compositionally biased region" description="Low complexity" evidence="1">
    <location>
        <begin position="407"/>
        <end position="417"/>
    </location>
</feature>
<dbReference type="SMART" id="SM00320">
    <property type="entry name" value="WD40"/>
    <property type="match status" value="3"/>
</dbReference>
<dbReference type="PROSITE" id="PS51257">
    <property type="entry name" value="PROKAR_LIPOPROTEIN"/>
    <property type="match status" value="1"/>
</dbReference>
<evidence type="ECO:0000256" key="1">
    <source>
        <dbReference type="SAM" id="MobiDB-lite"/>
    </source>
</evidence>
<dbReference type="InterPro" id="IPR001680">
    <property type="entry name" value="WD40_rpt"/>
</dbReference>
<dbReference type="AlphaFoldDB" id="A0A3N1DBD1"/>
<reference evidence="2 3" key="1">
    <citation type="submission" date="2018-11" db="EMBL/GenBank/DDBJ databases">
        <title>Sequencing the genomes of 1000 actinobacteria strains.</title>
        <authorList>
            <person name="Klenk H.-P."/>
        </authorList>
    </citation>
    <scope>NUCLEOTIDE SEQUENCE [LARGE SCALE GENOMIC DNA]</scope>
    <source>
        <strain evidence="2 3">DSM 44254</strain>
    </source>
</reference>
<dbReference type="EMBL" id="RJKE01000001">
    <property type="protein sequence ID" value="ROO90809.1"/>
    <property type="molecule type" value="Genomic_DNA"/>
</dbReference>